<dbReference type="OrthoDB" id="5860513at2759"/>
<dbReference type="Pfam" id="PF17681">
    <property type="entry name" value="GCP_N_terminal"/>
    <property type="match status" value="1"/>
</dbReference>
<dbReference type="InParanoid" id="A0A316YMX0"/>
<evidence type="ECO:0000256" key="1">
    <source>
        <dbReference type="ARBA" id="ARBA00004245"/>
    </source>
</evidence>
<comment type="similarity">
    <text evidence="2">Belongs to the TUBGCP family.</text>
</comment>
<feature type="domain" description="Gamma tubulin complex component C-terminal" evidence="7">
    <location>
        <begin position="385"/>
        <end position="708"/>
    </location>
</feature>
<evidence type="ECO:0000313" key="9">
    <source>
        <dbReference type="EMBL" id="PWN90717.1"/>
    </source>
</evidence>
<keyword evidence="3" id="KW-0963">Cytoplasm</keyword>
<keyword evidence="10" id="KW-1185">Reference proteome</keyword>
<dbReference type="GO" id="GO:0031122">
    <property type="term" value="P:cytoplasmic microtubule organization"/>
    <property type="evidence" value="ECO:0007669"/>
    <property type="project" value="TreeGrafter"/>
</dbReference>
<evidence type="ECO:0000256" key="4">
    <source>
        <dbReference type="ARBA" id="ARBA00022701"/>
    </source>
</evidence>
<name>A0A316YMX0_9BASI</name>
<dbReference type="PANTHER" id="PTHR19302">
    <property type="entry name" value="GAMMA TUBULIN COMPLEX PROTEIN"/>
    <property type="match status" value="1"/>
</dbReference>
<evidence type="ECO:0000259" key="8">
    <source>
        <dbReference type="Pfam" id="PF17681"/>
    </source>
</evidence>
<evidence type="ECO:0000313" key="10">
    <source>
        <dbReference type="Proteomes" id="UP000245768"/>
    </source>
</evidence>
<dbReference type="GO" id="GO:0051321">
    <property type="term" value="P:meiotic cell cycle"/>
    <property type="evidence" value="ECO:0007669"/>
    <property type="project" value="TreeGrafter"/>
</dbReference>
<dbReference type="EMBL" id="KZ819636">
    <property type="protein sequence ID" value="PWN90717.1"/>
    <property type="molecule type" value="Genomic_DNA"/>
</dbReference>
<comment type="subcellular location">
    <subcellularLocation>
        <location evidence="1">Cytoplasm</location>
        <location evidence="1">Cytoskeleton</location>
    </subcellularLocation>
</comment>
<feature type="region of interest" description="Disordered" evidence="6">
    <location>
        <begin position="1"/>
        <end position="25"/>
    </location>
</feature>
<keyword evidence="4" id="KW-0493">Microtubule</keyword>
<dbReference type="GO" id="GO:0000930">
    <property type="term" value="C:gamma-tubulin complex"/>
    <property type="evidence" value="ECO:0007669"/>
    <property type="project" value="UniProtKB-ARBA"/>
</dbReference>
<dbReference type="STRING" id="215250.A0A316YMX0"/>
<dbReference type="GO" id="GO:0051225">
    <property type="term" value="P:spindle assembly"/>
    <property type="evidence" value="ECO:0007669"/>
    <property type="project" value="TreeGrafter"/>
</dbReference>
<dbReference type="Proteomes" id="UP000245768">
    <property type="component" value="Unassembled WGS sequence"/>
</dbReference>
<proteinExistence type="inferred from homology"/>
<accession>A0A316YMX0</accession>
<dbReference type="InterPro" id="IPR040457">
    <property type="entry name" value="GCP_C"/>
</dbReference>
<dbReference type="Pfam" id="PF04130">
    <property type="entry name" value="GCP_C_terminal"/>
    <property type="match status" value="1"/>
</dbReference>
<sequence>MGPPPIPSHATAVPSPPPTSEPKRDALLEEDLPKSVLLQKWRAREGRPEVDEEVLLRDVIFLLQGINGKYVGFEEVRELPSNEIIDGARPRDPETVLHVRFHEDQGATIAQPTRHLIHRIAELGRLYRRANDFSQQRSQQEGVGLIMQSLCHFISSELTDYYRLIAILEAQLNRKGTKDDGNGLSLRRIAVWTEDVTLRMRLISTVIESCQDSHGGAIVSLIHSYTFNGDPFVRSFTAQILEEVSKPFFHSLSRWIFEGELQDPFGEFFVELNPDIKAGRGPLDDFEGENEAASLWQDQFIFKTDMLPSFLGEDFGRKIFSTGKSLNFIRFSCGDGDWVATRNNLSNSGRDLRYADLPGLERTIDTAYNIASTRLLDIFLDKFKLLDHLRALKDYLMLTRGDFVDLLMESLGPSLSRPASSLFRHNLTASLETAVRGSNAQFDDADILRRLDARILEFVAGDTGWDTFTLEYKVDSPVNTVLDGQAMLGYQTIFNHLWKTKRVEIALTRSWEKLFSVSNILRRLKKGKKQLLSAGLERHAHQALLLLSEMIHFVRQMQGFCQLEVIDYSWQDLKTFFAKRQGDLDELIQSHRAYLNALIGKVLLRGGRRGAGDHLAQEVRANYDTMLAFSNGIDDLAANISAQLSRVELDQDALPPIDPNALVKIMTRVQDQAAQFQERTQGIIARLEKHANLVVRDLGTRLNFNTYYANARKASSSSAAAANIVASSSMMTTATARTTAAREETTAA</sequence>
<dbReference type="GO" id="GO:0044732">
    <property type="term" value="C:mitotic spindle pole body"/>
    <property type="evidence" value="ECO:0007669"/>
    <property type="project" value="TreeGrafter"/>
</dbReference>
<feature type="domain" description="Gamma tubulin complex component protein N-terminal" evidence="8">
    <location>
        <begin position="56"/>
        <end position="382"/>
    </location>
</feature>
<dbReference type="GO" id="GO:0005874">
    <property type="term" value="C:microtubule"/>
    <property type="evidence" value="ECO:0007669"/>
    <property type="project" value="UniProtKB-KW"/>
</dbReference>
<evidence type="ECO:0000256" key="2">
    <source>
        <dbReference type="ARBA" id="ARBA00010337"/>
    </source>
</evidence>
<keyword evidence="5" id="KW-0206">Cytoskeleton</keyword>
<dbReference type="PANTHER" id="PTHR19302:SF14">
    <property type="entry name" value="GAMMA-TUBULIN COMPLEX COMPONENT 3"/>
    <property type="match status" value="1"/>
</dbReference>
<dbReference type="RefSeq" id="XP_025377915.1">
    <property type="nucleotide sequence ID" value="XM_025518784.1"/>
</dbReference>
<protein>
    <submittedName>
        <fullName evidence="9">Uncharacterized protein</fullName>
    </submittedName>
</protein>
<dbReference type="Gene3D" id="1.20.120.1900">
    <property type="entry name" value="Gamma-tubulin complex, C-terminal domain"/>
    <property type="match status" value="1"/>
</dbReference>
<dbReference type="AlphaFoldDB" id="A0A316YMX0"/>
<evidence type="ECO:0000256" key="6">
    <source>
        <dbReference type="SAM" id="MobiDB-lite"/>
    </source>
</evidence>
<dbReference type="GeneID" id="37040700"/>
<dbReference type="GO" id="GO:0000922">
    <property type="term" value="C:spindle pole"/>
    <property type="evidence" value="ECO:0007669"/>
    <property type="project" value="InterPro"/>
</dbReference>
<dbReference type="GO" id="GO:0051011">
    <property type="term" value="F:microtubule minus-end binding"/>
    <property type="evidence" value="ECO:0007669"/>
    <property type="project" value="TreeGrafter"/>
</dbReference>
<evidence type="ECO:0000256" key="5">
    <source>
        <dbReference type="ARBA" id="ARBA00023212"/>
    </source>
</evidence>
<dbReference type="InterPro" id="IPR007259">
    <property type="entry name" value="GCP"/>
</dbReference>
<dbReference type="InterPro" id="IPR042241">
    <property type="entry name" value="GCP_C_sf"/>
</dbReference>
<gene>
    <name evidence="9" type="ORF">FA10DRAFT_229280</name>
</gene>
<evidence type="ECO:0000256" key="3">
    <source>
        <dbReference type="ARBA" id="ARBA00022490"/>
    </source>
</evidence>
<dbReference type="GO" id="GO:0043015">
    <property type="term" value="F:gamma-tubulin binding"/>
    <property type="evidence" value="ECO:0007669"/>
    <property type="project" value="InterPro"/>
</dbReference>
<evidence type="ECO:0000259" key="7">
    <source>
        <dbReference type="Pfam" id="PF04130"/>
    </source>
</evidence>
<dbReference type="InterPro" id="IPR041470">
    <property type="entry name" value="GCP_N"/>
</dbReference>
<dbReference type="GO" id="GO:0007020">
    <property type="term" value="P:microtubule nucleation"/>
    <property type="evidence" value="ECO:0007669"/>
    <property type="project" value="InterPro"/>
</dbReference>
<organism evidence="9 10">
    <name type="scientific">Acaromyces ingoldii</name>
    <dbReference type="NCBI Taxonomy" id="215250"/>
    <lineage>
        <taxon>Eukaryota</taxon>
        <taxon>Fungi</taxon>
        <taxon>Dikarya</taxon>
        <taxon>Basidiomycota</taxon>
        <taxon>Ustilaginomycotina</taxon>
        <taxon>Exobasidiomycetes</taxon>
        <taxon>Exobasidiales</taxon>
        <taxon>Cryptobasidiaceae</taxon>
        <taxon>Acaromyces</taxon>
    </lineage>
</organism>
<reference evidence="9 10" key="1">
    <citation type="journal article" date="2018" name="Mol. Biol. Evol.">
        <title>Broad Genomic Sampling Reveals a Smut Pathogenic Ancestry of the Fungal Clade Ustilaginomycotina.</title>
        <authorList>
            <person name="Kijpornyongpan T."/>
            <person name="Mondo S.J."/>
            <person name="Barry K."/>
            <person name="Sandor L."/>
            <person name="Lee J."/>
            <person name="Lipzen A."/>
            <person name="Pangilinan J."/>
            <person name="LaButti K."/>
            <person name="Hainaut M."/>
            <person name="Henrissat B."/>
            <person name="Grigoriev I.V."/>
            <person name="Spatafora J.W."/>
            <person name="Aime M.C."/>
        </authorList>
    </citation>
    <scope>NUCLEOTIDE SEQUENCE [LARGE SCALE GENOMIC DNA]</scope>
    <source>
        <strain evidence="9 10">MCA 4198</strain>
    </source>
</reference>
<dbReference type="FunCoup" id="A0A316YMX0">
    <property type="interactions" value="553"/>
</dbReference>
<dbReference type="GO" id="GO:0000278">
    <property type="term" value="P:mitotic cell cycle"/>
    <property type="evidence" value="ECO:0007669"/>
    <property type="project" value="TreeGrafter"/>
</dbReference>